<dbReference type="InterPro" id="IPR000719">
    <property type="entry name" value="Prot_kinase_dom"/>
</dbReference>
<feature type="binding site" evidence="9">
    <location>
        <position position="75"/>
    </location>
    <ligand>
        <name>ATP</name>
        <dbReference type="ChEBI" id="CHEBI:30616"/>
    </ligand>
</feature>
<evidence type="ECO:0000256" key="8">
    <source>
        <dbReference type="ARBA" id="ARBA00048679"/>
    </source>
</evidence>
<dbReference type="SUPFAM" id="SSF56112">
    <property type="entry name" value="Protein kinase-like (PK-like)"/>
    <property type="match status" value="1"/>
</dbReference>
<feature type="domain" description="PASTA" evidence="13">
    <location>
        <begin position="442"/>
        <end position="507"/>
    </location>
</feature>
<evidence type="ECO:0000256" key="9">
    <source>
        <dbReference type="PROSITE-ProRule" id="PRU10141"/>
    </source>
</evidence>
<evidence type="ECO:0000256" key="7">
    <source>
        <dbReference type="ARBA" id="ARBA00047899"/>
    </source>
</evidence>
<keyword evidence="6 9" id="KW-0067">ATP-binding</keyword>
<dbReference type="PROSITE" id="PS00109">
    <property type="entry name" value="PROTEIN_KINASE_TYR"/>
    <property type="match status" value="1"/>
</dbReference>
<evidence type="ECO:0000256" key="4">
    <source>
        <dbReference type="ARBA" id="ARBA00022741"/>
    </source>
</evidence>
<feature type="domain" description="PASTA" evidence="13">
    <location>
        <begin position="374"/>
        <end position="441"/>
    </location>
</feature>
<dbReference type="CDD" id="cd14014">
    <property type="entry name" value="STKc_PknB_like"/>
    <property type="match status" value="1"/>
</dbReference>
<dbReference type="Gene3D" id="3.30.10.20">
    <property type="match status" value="4"/>
</dbReference>
<evidence type="ECO:0000256" key="5">
    <source>
        <dbReference type="ARBA" id="ARBA00022777"/>
    </source>
</evidence>
<evidence type="ECO:0000259" key="13">
    <source>
        <dbReference type="PROSITE" id="PS51178"/>
    </source>
</evidence>
<reference evidence="15" key="1">
    <citation type="submission" date="2016-10" db="EMBL/GenBank/DDBJ databases">
        <authorList>
            <person name="Varghese N."/>
            <person name="Submissions S."/>
        </authorList>
    </citation>
    <scope>NUCLEOTIDE SEQUENCE [LARGE SCALE GENOMIC DNA]</scope>
    <source>
        <strain evidence="15">NLAE-zl-G277</strain>
    </source>
</reference>
<feature type="region of interest" description="Disordered" evidence="10">
    <location>
        <begin position="650"/>
        <end position="718"/>
    </location>
</feature>
<dbReference type="Pfam" id="PF03793">
    <property type="entry name" value="PASTA"/>
    <property type="match status" value="4"/>
</dbReference>
<dbReference type="PROSITE" id="PS51178">
    <property type="entry name" value="PASTA"/>
    <property type="match status" value="4"/>
</dbReference>
<dbReference type="PANTHER" id="PTHR43289:SF34">
    <property type="entry name" value="SERINE_THREONINE-PROTEIN KINASE YBDM-RELATED"/>
    <property type="match status" value="1"/>
</dbReference>
<evidence type="ECO:0000313" key="14">
    <source>
        <dbReference type="EMBL" id="SET10125.1"/>
    </source>
</evidence>
<comment type="catalytic activity">
    <reaction evidence="7">
        <text>L-threonyl-[protein] + ATP = O-phospho-L-threonyl-[protein] + ADP + H(+)</text>
        <dbReference type="Rhea" id="RHEA:46608"/>
        <dbReference type="Rhea" id="RHEA-COMP:11060"/>
        <dbReference type="Rhea" id="RHEA-COMP:11605"/>
        <dbReference type="ChEBI" id="CHEBI:15378"/>
        <dbReference type="ChEBI" id="CHEBI:30013"/>
        <dbReference type="ChEBI" id="CHEBI:30616"/>
        <dbReference type="ChEBI" id="CHEBI:61977"/>
        <dbReference type="ChEBI" id="CHEBI:456216"/>
        <dbReference type="EC" id="2.7.11.1"/>
    </reaction>
</comment>
<evidence type="ECO:0000256" key="11">
    <source>
        <dbReference type="SAM" id="Phobius"/>
    </source>
</evidence>
<evidence type="ECO:0000313" key="15">
    <source>
        <dbReference type="Proteomes" id="UP000198508"/>
    </source>
</evidence>
<evidence type="ECO:0000256" key="2">
    <source>
        <dbReference type="ARBA" id="ARBA00022527"/>
    </source>
</evidence>
<dbReference type="PANTHER" id="PTHR43289">
    <property type="entry name" value="MITOGEN-ACTIVATED PROTEIN KINASE KINASE KINASE 20-RELATED"/>
    <property type="match status" value="1"/>
</dbReference>
<dbReference type="PROSITE" id="PS00107">
    <property type="entry name" value="PROTEIN_KINASE_ATP"/>
    <property type="match status" value="1"/>
</dbReference>
<protein>
    <recommendedName>
        <fullName evidence="1">non-specific serine/threonine protein kinase</fullName>
        <ecNumber evidence="1">2.7.11.1</ecNumber>
    </recommendedName>
</protein>
<keyword evidence="5 14" id="KW-0418">Kinase</keyword>
<comment type="catalytic activity">
    <reaction evidence="8">
        <text>L-seryl-[protein] + ATP = O-phospho-L-seryl-[protein] + ADP + H(+)</text>
        <dbReference type="Rhea" id="RHEA:17989"/>
        <dbReference type="Rhea" id="RHEA-COMP:9863"/>
        <dbReference type="Rhea" id="RHEA-COMP:11604"/>
        <dbReference type="ChEBI" id="CHEBI:15378"/>
        <dbReference type="ChEBI" id="CHEBI:29999"/>
        <dbReference type="ChEBI" id="CHEBI:30616"/>
        <dbReference type="ChEBI" id="CHEBI:83421"/>
        <dbReference type="ChEBI" id="CHEBI:456216"/>
        <dbReference type="EC" id="2.7.11.1"/>
    </reaction>
</comment>
<keyword evidence="15" id="KW-1185">Reference proteome</keyword>
<dbReference type="SMART" id="SM00740">
    <property type="entry name" value="PASTA"/>
    <property type="match status" value="4"/>
</dbReference>
<feature type="domain" description="Protein kinase" evidence="12">
    <location>
        <begin position="46"/>
        <end position="317"/>
    </location>
</feature>
<dbReference type="Gene3D" id="3.30.200.20">
    <property type="entry name" value="Phosphorylase Kinase, domain 1"/>
    <property type="match status" value="1"/>
</dbReference>
<dbReference type="PROSITE" id="PS50011">
    <property type="entry name" value="PROTEIN_KINASE_DOM"/>
    <property type="match status" value="1"/>
</dbReference>
<feature type="compositionally biased region" description="Basic and acidic residues" evidence="10">
    <location>
        <begin position="705"/>
        <end position="718"/>
    </location>
</feature>
<keyword evidence="11" id="KW-0812">Transmembrane</keyword>
<keyword evidence="11" id="KW-0472">Membrane</keyword>
<gene>
    <name evidence="14" type="ORF">SAMN05216313_102117</name>
</gene>
<proteinExistence type="predicted"/>
<feature type="compositionally biased region" description="Low complexity" evidence="10">
    <location>
        <begin position="654"/>
        <end position="699"/>
    </location>
</feature>
<evidence type="ECO:0000256" key="1">
    <source>
        <dbReference type="ARBA" id="ARBA00012513"/>
    </source>
</evidence>
<feature type="domain" description="PASTA" evidence="13">
    <location>
        <begin position="582"/>
        <end position="648"/>
    </location>
</feature>
<sequence>MERRCMGCMELYEETLERCPHCGYVHGTPAKEAYHILPGSLLAGRYIVGQVLGFGGFGVTYIGYDQVLQQKVAIKEYLPSDFATRMPKQEDVTIYSGEKEEQFLAGREKFVEEARRLAKFQSQPGIVQIYDCFETNRTAYIIMEYLDGISLKEKLERDGAMTVEESMPVIMAVIGALKSVHAAGILHRDISPDNIYLLKNGRTKLLDFGAARFATTKHSRSLSVIIKPGFAPVEQYRSRGDQGPWTDVYALAATFYNMLTGQVPEDAMERAAQDTLKEPSKLGVKISPSLEAALMNALNVQIENRTKTINRFEQDLAASNVKRVAEKKRREDLGKWPVWVKVLIGVGIAAVTGLAVALVALPQRVLTPSAPTTEAGKSRVPNLVNLSFDDARKLAEEAGLAVLIGDKDYDDQVPENKVLRQEIKHGELAEAGTTVHLTISAGIRKTYVPNVIGMEAGAAKALLDEAGLIPVEEEQEYRAAPGTVAEQSMEPETECTTGTEIKILISKGIGGGDASKTVAMADLTGRDYEEAAQLLLQDYLYLVKEEARYDDSVPEGSIISQEIPAGAMVNQNSNIRVAVSLGKELIRVPDLQYKTEAEAMELLSAAGLQGSAVREASRDVAAGSVIRQEQEAGSQVEKGSAVAFVVSTGAPKETQSATTAARQTPARPPETAAQTPAATAAPVETTAAPTTTAAQTTTADNGNDDLLRLLEEHDQHNR</sequence>
<evidence type="ECO:0000256" key="6">
    <source>
        <dbReference type="ARBA" id="ARBA00022840"/>
    </source>
</evidence>
<dbReference type="EC" id="2.7.11.1" evidence="1"/>
<dbReference type="CDD" id="cd06577">
    <property type="entry name" value="PASTA_pknB"/>
    <property type="match status" value="4"/>
</dbReference>
<dbReference type="GO" id="GO:0005524">
    <property type="term" value="F:ATP binding"/>
    <property type="evidence" value="ECO:0007669"/>
    <property type="project" value="UniProtKB-UniRule"/>
</dbReference>
<dbReference type="Proteomes" id="UP000198508">
    <property type="component" value="Unassembled WGS sequence"/>
</dbReference>
<dbReference type="EMBL" id="FOIM01000002">
    <property type="protein sequence ID" value="SET10125.1"/>
    <property type="molecule type" value="Genomic_DNA"/>
</dbReference>
<dbReference type="STRING" id="460384.SAMN05216313_102117"/>
<dbReference type="Gene3D" id="1.10.510.10">
    <property type="entry name" value="Transferase(Phosphotransferase) domain 1"/>
    <property type="match status" value="1"/>
</dbReference>
<keyword evidence="11" id="KW-1133">Transmembrane helix</keyword>
<evidence type="ECO:0000256" key="3">
    <source>
        <dbReference type="ARBA" id="ARBA00022679"/>
    </source>
</evidence>
<dbReference type="InterPro" id="IPR011009">
    <property type="entry name" value="Kinase-like_dom_sf"/>
</dbReference>
<dbReference type="InterPro" id="IPR005543">
    <property type="entry name" value="PASTA_dom"/>
</dbReference>
<accession>A0A1I0BSV2</accession>
<keyword evidence="4 9" id="KW-0547">Nucleotide-binding</keyword>
<dbReference type="Pfam" id="PF00069">
    <property type="entry name" value="Pkinase"/>
    <property type="match status" value="1"/>
</dbReference>
<feature type="transmembrane region" description="Helical" evidence="11">
    <location>
        <begin position="338"/>
        <end position="361"/>
    </location>
</feature>
<dbReference type="GO" id="GO:0004674">
    <property type="term" value="F:protein serine/threonine kinase activity"/>
    <property type="evidence" value="ECO:0007669"/>
    <property type="project" value="UniProtKB-KW"/>
</dbReference>
<organism evidence="14 15">
    <name type="scientific">Enterocloster lavalensis</name>
    <dbReference type="NCBI Taxonomy" id="460384"/>
    <lineage>
        <taxon>Bacteria</taxon>
        <taxon>Bacillati</taxon>
        <taxon>Bacillota</taxon>
        <taxon>Clostridia</taxon>
        <taxon>Lachnospirales</taxon>
        <taxon>Lachnospiraceae</taxon>
        <taxon>Enterocloster</taxon>
    </lineage>
</organism>
<evidence type="ECO:0000256" key="10">
    <source>
        <dbReference type="SAM" id="MobiDB-lite"/>
    </source>
</evidence>
<keyword evidence="3" id="KW-0808">Transferase</keyword>
<dbReference type="InterPro" id="IPR008266">
    <property type="entry name" value="Tyr_kinase_AS"/>
</dbReference>
<dbReference type="AlphaFoldDB" id="A0A1I0BSV2"/>
<dbReference type="RefSeq" id="WP_092360740.1">
    <property type="nucleotide sequence ID" value="NZ_FOIM01000002.1"/>
</dbReference>
<name>A0A1I0BSV2_9FIRM</name>
<feature type="domain" description="PASTA" evidence="13">
    <location>
        <begin position="514"/>
        <end position="581"/>
    </location>
</feature>
<evidence type="ECO:0000259" key="12">
    <source>
        <dbReference type="PROSITE" id="PS50011"/>
    </source>
</evidence>
<dbReference type="InterPro" id="IPR017441">
    <property type="entry name" value="Protein_kinase_ATP_BS"/>
</dbReference>
<keyword evidence="2 14" id="KW-0723">Serine/threonine-protein kinase</keyword>